<dbReference type="InterPro" id="IPR031726">
    <property type="entry name" value="PglL_A"/>
</dbReference>
<dbReference type="InterPro" id="IPR007016">
    <property type="entry name" value="O-antigen_ligase-rel_domated"/>
</dbReference>
<feature type="transmembrane region" description="Helical" evidence="5">
    <location>
        <begin position="155"/>
        <end position="172"/>
    </location>
</feature>
<keyword evidence="3 5" id="KW-1133">Transmembrane helix</keyword>
<reference evidence="10" key="1">
    <citation type="journal article" date="2019" name="Int. J. Syst. Evol. Microbiol.">
        <title>The Global Catalogue of Microorganisms (GCM) 10K type strain sequencing project: providing services to taxonomists for standard genome sequencing and annotation.</title>
        <authorList>
            <consortium name="The Broad Institute Genomics Platform"/>
            <consortium name="The Broad Institute Genome Sequencing Center for Infectious Disease"/>
            <person name="Wu L."/>
            <person name="Ma J."/>
        </authorList>
    </citation>
    <scope>NUCLEOTIDE SEQUENCE [LARGE SCALE GENOMIC DNA]</scope>
    <source>
        <strain evidence="10">CGMCC 4.7277</strain>
    </source>
</reference>
<keyword evidence="2 5" id="KW-0812">Transmembrane</keyword>
<feature type="transmembrane region" description="Helical" evidence="5">
    <location>
        <begin position="306"/>
        <end position="322"/>
    </location>
</feature>
<organism evidence="9 10">
    <name type="scientific">Polaromonas jejuensis</name>
    <dbReference type="NCBI Taxonomy" id="457502"/>
    <lineage>
        <taxon>Bacteria</taxon>
        <taxon>Pseudomonadati</taxon>
        <taxon>Pseudomonadota</taxon>
        <taxon>Betaproteobacteria</taxon>
        <taxon>Burkholderiales</taxon>
        <taxon>Comamonadaceae</taxon>
        <taxon>Polaromonas</taxon>
    </lineage>
</organism>
<dbReference type="InterPro" id="IPR021797">
    <property type="entry name" value="Wzy_C_2"/>
</dbReference>
<evidence type="ECO:0000256" key="3">
    <source>
        <dbReference type="ARBA" id="ARBA00022989"/>
    </source>
</evidence>
<evidence type="ECO:0000313" key="9">
    <source>
        <dbReference type="EMBL" id="MFC5519812.1"/>
    </source>
</evidence>
<evidence type="ECO:0000256" key="1">
    <source>
        <dbReference type="ARBA" id="ARBA00004141"/>
    </source>
</evidence>
<dbReference type="PANTHER" id="PTHR37422">
    <property type="entry name" value="TEICHURONIC ACID BIOSYNTHESIS PROTEIN TUAE"/>
    <property type="match status" value="1"/>
</dbReference>
<feature type="domain" description="Protein glycosylation ligase" evidence="8">
    <location>
        <begin position="98"/>
        <end position="122"/>
    </location>
</feature>
<feature type="domain" description="Virulence factor membrane-bound polymerase C-terminal" evidence="7">
    <location>
        <begin position="309"/>
        <end position="492"/>
    </location>
</feature>
<comment type="subcellular location">
    <subcellularLocation>
        <location evidence="1">Membrane</location>
        <topology evidence="1">Multi-pass membrane protein</topology>
    </subcellularLocation>
</comment>
<evidence type="ECO:0000259" key="6">
    <source>
        <dbReference type="Pfam" id="PF04932"/>
    </source>
</evidence>
<protein>
    <submittedName>
        <fullName evidence="9">PglL family O-oligosaccharyltransferase</fullName>
    </submittedName>
</protein>
<evidence type="ECO:0000259" key="7">
    <source>
        <dbReference type="Pfam" id="PF11846"/>
    </source>
</evidence>
<feature type="transmembrane region" description="Helical" evidence="5">
    <location>
        <begin position="108"/>
        <end position="125"/>
    </location>
</feature>
<evidence type="ECO:0000259" key="8">
    <source>
        <dbReference type="Pfam" id="PF15864"/>
    </source>
</evidence>
<sequence length="495" mass="55108">MITSIPIFLFIALPWLNPFAPAPTPAAMPLLFSWACAALLLGVWRRGPDRLRAGRWMPAIAWAWLAAGLLSSGIGLCQYFGAAGHFSPWMNQTEVGEAFANLRQRNQFATLTSLSLAALLWLAATGRFAGRSQWLTWVAAGLLAAGNAASSSRTGLLQLGLLCALFGIWGGWRQPVLRRVLVAAVGAYVLATLALPWLAGLDLSAQGMLARLHAGDPLCASRLTLWSNVLHLIAQKPWLGWGWGELGYAHYITRYDGPRFCEILDNAHNLPLHLAVELGVPAALLLCGAFIWWVWRQRPWSEMDSSRQLAWGVLALIGLHSLLEYPLWYGPFQMAVGLCVLMLRRGNNMDSGQEFKQNRPLAHTLRVHIAIVLIAITGYAMWDYHRISQIYRAPEVRAAAYRDDTLAKIRNSWLFANQVRFAELSITPLTQANAQWTFDTARALLHYSPEPRVIEKLIESAVMLGRDDEALFYLARYRAAFPKDHAQWAKAHTVG</sequence>
<evidence type="ECO:0000256" key="4">
    <source>
        <dbReference type="ARBA" id="ARBA00023136"/>
    </source>
</evidence>
<dbReference type="InterPro" id="IPR051533">
    <property type="entry name" value="WaaL-like"/>
</dbReference>
<comment type="caution">
    <text evidence="9">The sequence shown here is derived from an EMBL/GenBank/DDBJ whole genome shotgun (WGS) entry which is preliminary data.</text>
</comment>
<feature type="transmembrane region" description="Helical" evidence="5">
    <location>
        <begin position="31"/>
        <end position="47"/>
    </location>
</feature>
<name>A0ABW0Q812_9BURK</name>
<dbReference type="RefSeq" id="WP_245660825.1">
    <property type="nucleotide sequence ID" value="NZ_JBHSMX010000004.1"/>
</dbReference>
<evidence type="ECO:0000256" key="5">
    <source>
        <dbReference type="SAM" id="Phobius"/>
    </source>
</evidence>
<dbReference type="Proteomes" id="UP001596084">
    <property type="component" value="Unassembled WGS sequence"/>
</dbReference>
<accession>A0ABW0Q812</accession>
<feature type="transmembrane region" description="Helical" evidence="5">
    <location>
        <begin position="365"/>
        <end position="382"/>
    </location>
</feature>
<dbReference type="EMBL" id="JBHSMX010000004">
    <property type="protein sequence ID" value="MFC5519812.1"/>
    <property type="molecule type" value="Genomic_DNA"/>
</dbReference>
<proteinExistence type="predicted"/>
<dbReference type="Pfam" id="PF15864">
    <property type="entry name" value="PglL_A"/>
    <property type="match status" value="1"/>
</dbReference>
<gene>
    <name evidence="9" type="ORF">ACFPP7_02610</name>
</gene>
<feature type="transmembrane region" description="Helical" evidence="5">
    <location>
        <begin position="274"/>
        <end position="294"/>
    </location>
</feature>
<dbReference type="Pfam" id="PF04932">
    <property type="entry name" value="Wzy_C"/>
    <property type="match status" value="1"/>
</dbReference>
<feature type="transmembrane region" description="Helical" evidence="5">
    <location>
        <begin position="132"/>
        <end position="149"/>
    </location>
</feature>
<keyword evidence="4 5" id="KW-0472">Membrane</keyword>
<feature type="transmembrane region" description="Helical" evidence="5">
    <location>
        <begin position="179"/>
        <end position="199"/>
    </location>
</feature>
<evidence type="ECO:0000313" key="10">
    <source>
        <dbReference type="Proteomes" id="UP001596084"/>
    </source>
</evidence>
<dbReference type="PANTHER" id="PTHR37422:SF13">
    <property type="entry name" value="LIPOPOLYSACCHARIDE BIOSYNTHESIS PROTEIN PA4999-RELATED"/>
    <property type="match status" value="1"/>
</dbReference>
<feature type="transmembrane region" description="Helical" evidence="5">
    <location>
        <begin position="59"/>
        <end position="81"/>
    </location>
</feature>
<feature type="domain" description="O-antigen ligase-related" evidence="6">
    <location>
        <begin position="140"/>
        <end position="286"/>
    </location>
</feature>
<dbReference type="Pfam" id="PF11846">
    <property type="entry name" value="Wzy_C_2"/>
    <property type="match status" value="1"/>
</dbReference>
<keyword evidence="10" id="KW-1185">Reference proteome</keyword>
<evidence type="ECO:0000256" key="2">
    <source>
        <dbReference type="ARBA" id="ARBA00022692"/>
    </source>
</evidence>